<evidence type="ECO:0000313" key="3">
    <source>
        <dbReference type="EMBL" id="MBJ7552079.1"/>
    </source>
</evidence>
<keyword evidence="1" id="KW-0560">Oxidoreductase</keyword>
<dbReference type="SUPFAM" id="SSF54373">
    <property type="entry name" value="FAD-linked reductases, C-terminal domain"/>
    <property type="match status" value="1"/>
</dbReference>
<dbReference type="InterPro" id="IPR006076">
    <property type="entry name" value="FAD-dep_OxRdtase"/>
</dbReference>
<dbReference type="Gene3D" id="3.30.9.10">
    <property type="entry name" value="D-Amino Acid Oxidase, subunit A, domain 2"/>
    <property type="match status" value="1"/>
</dbReference>
<dbReference type="InterPro" id="IPR036188">
    <property type="entry name" value="FAD/NAD-bd_sf"/>
</dbReference>
<comment type="caution">
    <text evidence="3">The sequence shown here is derived from an EMBL/GenBank/DDBJ whole genome shotgun (WGS) entry which is preliminary data.</text>
</comment>
<protein>
    <submittedName>
        <fullName evidence="3">FAD-binding oxidoreductase</fullName>
    </submittedName>
</protein>
<dbReference type="EMBL" id="JAEMUH010000015">
    <property type="protein sequence ID" value="MBJ7552079.1"/>
    <property type="molecule type" value="Genomic_DNA"/>
</dbReference>
<evidence type="ECO:0000256" key="1">
    <source>
        <dbReference type="ARBA" id="ARBA00023002"/>
    </source>
</evidence>
<dbReference type="Proteomes" id="UP000598488">
    <property type="component" value="Unassembled WGS sequence"/>
</dbReference>
<gene>
    <name evidence="3" type="ORF">JHD44_15425</name>
</gene>
<feature type="domain" description="FAD dependent oxidoreductase" evidence="2">
    <location>
        <begin position="5"/>
        <end position="394"/>
    </location>
</feature>
<dbReference type="Pfam" id="PF01266">
    <property type="entry name" value="DAO"/>
    <property type="match status" value="1"/>
</dbReference>
<dbReference type="Gene3D" id="3.50.50.60">
    <property type="entry name" value="FAD/NAD(P)-binding domain"/>
    <property type="match status" value="2"/>
</dbReference>
<evidence type="ECO:0000259" key="2">
    <source>
        <dbReference type="Pfam" id="PF01266"/>
    </source>
</evidence>
<dbReference type="PANTHER" id="PTHR13847:SF289">
    <property type="entry name" value="GLYCINE OXIDASE"/>
    <property type="match status" value="1"/>
</dbReference>
<keyword evidence="4" id="KW-1185">Reference proteome</keyword>
<accession>A0ABS0ZEH7</accession>
<reference evidence="3 4" key="1">
    <citation type="submission" date="2020-12" db="EMBL/GenBank/DDBJ databases">
        <title>Comparative genome analysis of fungal antagonists Marinomonas ostreistagni 398 and M. spartinae 468.</title>
        <authorList>
            <person name="Fields J.L."/>
            <person name="Mavrodi O.V."/>
            <person name="Biber P.D."/>
            <person name="Indest K.J."/>
            <person name="Mavrodi D.V."/>
        </authorList>
    </citation>
    <scope>NUCLEOTIDE SEQUENCE [LARGE SCALE GENOMIC DNA]</scope>
    <source>
        <strain evidence="3 4">USM7</strain>
    </source>
</reference>
<sequence length="414" mass="45746">MQFQIIVLGAGIIGVSSALHLQAKGYRVALIDKASPGKGTSYGNAGLIERSSVIPYSFPREFRSLLRYGLNRQADVRYSLSFLPKAAPWLLSYWNHSAPAALDNAAAAMLPLIERCVAEHDQFIDAAKLERFVKDQGWIEIFRSDKAFSKAKEDALALTKYGLAFDLLDGPSLREREPHLSYKVVGGIHWLDPKTVSNPGALVEGYCALFKQRGGQVLHGDARTLKQTSDQWQVDSHNGIITAPEVVVALGPQSPDVYNPLGYRFPMGIKRGYHQHYRKLDNVNLEHPVCDTKGGFVLSQMDMGIRLTTGVELANSEEAVNAIQLERCEKIARSLFPLGEPVDVEPWLGLRPCFPDMKPIIGPAPNHKGLWFNFGHAHHGLTLGPVCGRLLSEMIAGDVPFTSPTPYSATRFKY</sequence>
<dbReference type="PANTHER" id="PTHR13847">
    <property type="entry name" value="SARCOSINE DEHYDROGENASE-RELATED"/>
    <property type="match status" value="1"/>
</dbReference>
<dbReference type="SUPFAM" id="SSF51905">
    <property type="entry name" value="FAD/NAD(P)-binding domain"/>
    <property type="match status" value="1"/>
</dbReference>
<dbReference type="RefSeq" id="WP_199463657.1">
    <property type="nucleotide sequence ID" value="NZ_JAEMUH010000015.1"/>
</dbReference>
<organism evidence="3 4">
    <name type="scientific">Marinomonas ostreistagni</name>
    <dbReference type="NCBI Taxonomy" id="359209"/>
    <lineage>
        <taxon>Bacteria</taxon>
        <taxon>Pseudomonadati</taxon>
        <taxon>Pseudomonadota</taxon>
        <taxon>Gammaproteobacteria</taxon>
        <taxon>Oceanospirillales</taxon>
        <taxon>Oceanospirillaceae</taxon>
        <taxon>Marinomonas</taxon>
    </lineage>
</organism>
<evidence type="ECO:0000313" key="4">
    <source>
        <dbReference type="Proteomes" id="UP000598488"/>
    </source>
</evidence>
<proteinExistence type="predicted"/>
<name>A0ABS0ZEH7_9GAMM</name>